<evidence type="ECO:0000256" key="4">
    <source>
        <dbReference type="ARBA" id="ARBA00022491"/>
    </source>
</evidence>
<keyword evidence="5 9" id="KW-0862">Zinc</keyword>
<proteinExistence type="inferred from homology"/>
<comment type="cofactor">
    <cofactor evidence="9">
        <name>Zn(2+)</name>
        <dbReference type="ChEBI" id="CHEBI:29105"/>
    </cofactor>
    <text evidence="9">Binds 1 zinc ion per subunit.</text>
</comment>
<dbReference type="PANTHER" id="PTHR33202">
    <property type="entry name" value="ZINC UPTAKE REGULATION PROTEIN"/>
    <property type="match status" value="1"/>
</dbReference>
<dbReference type="InterPro" id="IPR002481">
    <property type="entry name" value="FUR"/>
</dbReference>
<dbReference type="GO" id="GO:0003700">
    <property type="term" value="F:DNA-binding transcription factor activity"/>
    <property type="evidence" value="ECO:0007669"/>
    <property type="project" value="InterPro"/>
</dbReference>
<feature type="binding site" evidence="10">
    <location>
        <position position="101"/>
    </location>
    <ligand>
        <name>Fe cation</name>
        <dbReference type="ChEBI" id="CHEBI:24875"/>
    </ligand>
</feature>
<organism evidence="11 12">
    <name type="scientific">Enterococcus faecalis TX4248</name>
    <dbReference type="NCBI Taxonomy" id="749495"/>
    <lineage>
        <taxon>Bacteria</taxon>
        <taxon>Bacillati</taxon>
        <taxon>Bacillota</taxon>
        <taxon>Bacilli</taxon>
        <taxon>Lactobacillales</taxon>
        <taxon>Enterococcaceae</taxon>
        <taxon>Enterococcus</taxon>
    </lineage>
</organism>
<keyword evidence="4" id="KW-0678">Repressor</keyword>
<dbReference type="Gene3D" id="3.30.1490.190">
    <property type="match status" value="1"/>
</dbReference>
<evidence type="ECO:0000256" key="2">
    <source>
        <dbReference type="ARBA" id="ARBA00007957"/>
    </source>
</evidence>
<keyword evidence="7" id="KW-0238">DNA-binding</keyword>
<dbReference type="InterPro" id="IPR036388">
    <property type="entry name" value="WH-like_DNA-bd_sf"/>
</dbReference>
<dbReference type="GO" id="GO:1900376">
    <property type="term" value="P:regulation of secondary metabolite biosynthetic process"/>
    <property type="evidence" value="ECO:0007669"/>
    <property type="project" value="TreeGrafter"/>
</dbReference>
<evidence type="ECO:0000256" key="8">
    <source>
        <dbReference type="ARBA" id="ARBA00023163"/>
    </source>
</evidence>
<dbReference type="Gene3D" id="1.10.10.10">
    <property type="entry name" value="Winged helix-like DNA-binding domain superfamily/Winged helix DNA-binding domain"/>
    <property type="match status" value="1"/>
</dbReference>
<evidence type="ECO:0000256" key="7">
    <source>
        <dbReference type="ARBA" id="ARBA00023125"/>
    </source>
</evidence>
<evidence type="ECO:0000256" key="5">
    <source>
        <dbReference type="ARBA" id="ARBA00022833"/>
    </source>
</evidence>
<keyword evidence="9" id="KW-0479">Metal-binding</keyword>
<feature type="binding site" evidence="9">
    <location>
        <position position="107"/>
    </location>
    <ligand>
        <name>Zn(2+)</name>
        <dbReference type="ChEBI" id="CHEBI:29105"/>
    </ligand>
</feature>
<dbReference type="GO" id="GO:0008270">
    <property type="term" value="F:zinc ion binding"/>
    <property type="evidence" value="ECO:0007669"/>
    <property type="project" value="TreeGrafter"/>
</dbReference>
<accession>A0A125W2D9</accession>
<evidence type="ECO:0000256" key="10">
    <source>
        <dbReference type="PIRSR" id="PIRSR602481-2"/>
    </source>
</evidence>
<dbReference type="GO" id="GO:0000976">
    <property type="term" value="F:transcription cis-regulatory region binding"/>
    <property type="evidence" value="ECO:0007669"/>
    <property type="project" value="TreeGrafter"/>
</dbReference>
<dbReference type="PANTHER" id="PTHR33202:SF1">
    <property type="entry name" value="FERRIC UPTAKE REGULATION PROTEIN"/>
    <property type="match status" value="1"/>
</dbReference>
<evidence type="ECO:0000256" key="1">
    <source>
        <dbReference type="ARBA" id="ARBA00004496"/>
    </source>
</evidence>
<dbReference type="InterPro" id="IPR043135">
    <property type="entry name" value="Fur_C"/>
</dbReference>
<gene>
    <name evidence="11" type="ORF">HMPREF9498_02917</name>
</gene>
<comment type="cofactor">
    <cofactor evidence="10">
        <name>Mn(2+)</name>
        <dbReference type="ChEBI" id="CHEBI:29035"/>
    </cofactor>
    <cofactor evidence="10">
        <name>Fe(2+)</name>
        <dbReference type="ChEBI" id="CHEBI:29033"/>
    </cofactor>
    <text evidence="10">Binds 1 Mn(2+) or Fe(2+) ion per subunit.</text>
</comment>
<evidence type="ECO:0000256" key="9">
    <source>
        <dbReference type="PIRSR" id="PIRSR602481-1"/>
    </source>
</evidence>
<dbReference type="HOGENOM" id="CLU_096072_5_1_9"/>
<keyword evidence="10" id="KW-0408">Iron</keyword>
<comment type="subcellular location">
    <subcellularLocation>
        <location evidence="1">Cytoplasm</location>
    </subcellularLocation>
</comment>
<dbReference type="SUPFAM" id="SSF46785">
    <property type="entry name" value="Winged helix' DNA-binding domain"/>
    <property type="match status" value="1"/>
</dbReference>
<keyword evidence="3" id="KW-0963">Cytoplasm</keyword>
<comment type="caution">
    <text evidence="11">The sequence shown here is derived from an EMBL/GenBank/DDBJ whole genome shotgun (WGS) entry which is preliminary data.</text>
</comment>
<dbReference type="EMBL" id="AEBR01000105">
    <property type="protein sequence ID" value="EFM81471.1"/>
    <property type="molecule type" value="Genomic_DNA"/>
</dbReference>
<reference evidence="12" key="1">
    <citation type="submission" date="2010-07" db="EMBL/GenBank/DDBJ databases">
        <authorList>
            <person name="Weinstock G."/>
            <person name="Sodergren E."/>
            <person name="Clifton S."/>
            <person name="Fulton L."/>
            <person name="Fulton B."/>
            <person name="Courtney L."/>
            <person name="Fronick C."/>
            <person name="Harrison M."/>
            <person name="Strong C."/>
            <person name="Farmer C."/>
            <person name="Delahaunty K."/>
            <person name="Markovic C."/>
            <person name="Hall O."/>
            <person name="Minx P."/>
            <person name="Tomlinson C."/>
            <person name="Mitreva M."/>
            <person name="Hou S."/>
            <person name="Chen J."/>
            <person name="Wollam A."/>
            <person name="Pepin K.H."/>
            <person name="Johnson M."/>
            <person name="Bhonagiri V."/>
            <person name="Zhang X."/>
            <person name="Suruliraj S."/>
            <person name="Warren W."/>
            <person name="Chinwalla A."/>
            <person name="Mardis E.R."/>
            <person name="Wilson R.K."/>
        </authorList>
    </citation>
    <scope>NUCLEOTIDE SEQUENCE [LARGE SCALE GENOMIC DNA]</scope>
    <source>
        <strain evidence="12">TX4248</strain>
    </source>
</reference>
<feature type="binding site" evidence="9">
    <location>
        <position position="110"/>
    </location>
    <ligand>
        <name>Zn(2+)</name>
        <dbReference type="ChEBI" id="CHEBI:29105"/>
    </ligand>
</feature>
<dbReference type="AlphaFoldDB" id="A0A125W2D9"/>
<feature type="binding site" evidence="9">
    <location>
        <position position="147"/>
    </location>
    <ligand>
        <name>Zn(2+)</name>
        <dbReference type="ChEBI" id="CHEBI:29105"/>
    </ligand>
</feature>
<keyword evidence="6" id="KW-0805">Transcription regulation</keyword>
<sequence>MREEMVMAPVKTNIEQALETMKASGLKYTKKRELLMSYLIKRNRYVSAREVYEFMNETFKGVSYDTVYRNLHDFERLELLEKTELNGEQKFRFRCCQEVEHHHHFICTVCGKTEEIHMCPMNFFEEQLKGCSIEGHRFEILGRCADCCEK</sequence>
<dbReference type="CDD" id="cd07153">
    <property type="entry name" value="Fur_like"/>
    <property type="match status" value="1"/>
</dbReference>
<dbReference type="Proteomes" id="UP000004846">
    <property type="component" value="Unassembled WGS sequence"/>
</dbReference>
<keyword evidence="8" id="KW-0804">Transcription</keyword>
<evidence type="ECO:0000313" key="12">
    <source>
        <dbReference type="Proteomes" id="UP000004846"/>
    </source>
</evidence>
<dbReference type="GO" id="GO:0005737">
    <property type="term" value="C:cytoplasm"/>
    <property type="evidence" value="ECO:0007669"/>
    <property type="project" value="UniProtKB-SubCell"/>
</dbReference>
<evidence type="ECO:0000256" key="6">
    <source>
        <dbReference type="ARBA" id="ARBA00023015"/>
    </source>
</evidence>
<dbReference type="GO" id="GO:0045892">
    <property type="term" value="P:negative regulation of DNA-templated transcription"/>
    <property type="evidence" value="ECO:0007669"/>
    <property type="project" value="TreeGrafter"/>
</dbReference>
<feature type="binding site" evidence="9">
    <location>
        <position position="144"/>
    </location>
    <ligand>
        <name>Zn(2+)</name>
        <dbReference type="ChEBI" id="CHEBI:29105"/>
    </ligand>
</feature>
<comment type="similarity">
    <text evidence="2">Belongs to the Fur family.</text>
</comment>
<feature type="binding site" evidence="10">
    <location>
        <position position="136"/>
    </location>
    <ligand>
        <name>Fe cation</name>
        <dbReference type="ChEBI" id="CHEBI:24875"/>
    </ligand>
</feature>
<evidence type="ECO:0000313" key="11">
    <source>
        <dbReference type="EMBL" id="EFM81471.1"/>
    </source>
</evidence>
<evidence type="ECO:0000256" key="3">
    <source>
        <dbReference type="ARBA" id="ARBA00022490"/>
    </source>
</evidence>
<dbReference type="InterPro" id="IPR036390">
    <property type="entry name" value="WH_DNA-bd_sf"/>
</dbReference>
<protein>
    <submittedName>
        <fullName evidence="11">Transcriptional regulator, Fur family</fullName>
    </submittedName>
</protein>
<name>A0A125W2D9_ENTFL</name>
<dbReference type="Pfam" id="PF01475">
    <property type="entry name" value="FUR"/>
    <property type="match status" value="1"/>
</dbReference>